<dbReference type="Proteomes" id="UP001161604">
    <property type="component" value="Segment"/>
</dbReference>
<keyword evidence="2" id="KW-1185">Reference proteome</keyword>
<proteinExistence type="predicted"/>
<dbReference type="KEGG" id="vg:80541015"/>
<dbReference type="RefSeq" id="YP_010802290.1">
    <property type="nucleotide sequence ID" value="NC_076978.1"/>
</dbReference>
<dbReference type="EMBL" id="BK014305">
    <property type="protein sequence ID" value="DAF42330.1"/>
    <property type="molecule type" value="Viral_cRNA"/>
</dbReference>
<organism evidence="1 2">
    <name type="scientific">Gymnadenia densiflora virus 1</name>
    <dbReference type="NCBI Taxonomy" id="3070916"/>
    <lineage>
        <taxon>Viruses</taxon>
        <taxon>Riboviria</taxon>
        <taxon>Orthornavirae</taxon>
        <taxon>Negarnaviricota</taxon>
        <taxon>Haploviricotina</taxon>
        <taxon>Monjiviricetes</taxon>
        <taxon>Mononegavirales</taxon>
        <taxon>Rhabdoviridae</taxon>
        <taxon>Betarhabdovirinae</taxon>
        <taxon>Gammacytorhabdovirus</taxon>
        <taxon>Gammacytorhabdovirus gymnadeniae</taxon>
        <taxon>Cytorhabdovirus orchidaceae</taxon>
    </lineage>
</organism>
<sequence>MALKNEVDIMSPVPMDPISSYSHWFISLSGSFEITGTREVRDHEMYILLCAEAKRRGLNEFEVDTVELLFWAACQNIVIYSSCKEECSAFFGPHAITKELFPPKRFFILTKRESAPMINTDLNLFSEGQWSLCENDWFVRYSFKGTVKKLTALEVSQYSEEKVGMYLKTDKYNPYCAMSSARSCEGKDK</sequence>
<evidence type="ECO:0000313" key="1">
    <source>
        <dbReference type="EMBL" id="DAF42330.1"/>
    </source>
</evidence>
<accession>A0A8D9PGS1</accession>
<evidence type="ECO:0000313" key="2">
    <source>
        <dbReference type="Proteomes" id="UP001161604"/>
    </source>
</evidence>
<reference evidence="1" key="2">
    <citation type="journal article" date="2021" name="Viruses">
        <title>Illuminating the Plant Rhabdovirus Landscape through Metatranscriptomics Data.</title>
        <authorList>
            <person name="Bejerman N."/>
            <person name="Dietzgen R.G."/>
            <person name="Debat H."/>
        </authorList>
    </citation>
    <scope>NUCLEOTIDE SEQUENCE</scope>
</reference>
<reference evidence="1" key="1">
    <citation type="journal article" date="2021" name="J. Anim. Genet.">
        <title>Illuminating the plant rhabdovirus landscape through metatranscriptomics data.</title>
        <authorList>
            <person name="Bejerman N."/>
            <person name="Dietzgen R.G."/>
            <person name="Debat H."/>
        </authorList>
    </citation>
    <scope>NUCLEOTIDE SEQUENCE</scope>
</reference>
<dbReference type="GeneID" id="80541015"/>
<name>A0A8D9PGS1_9RHAB</name>
<protein>
    <submittedName>
        <fullName evidence="1">M</fullName>
    </submittedName>
</protein>